<accession>A0A1H2SB78</accession>
<dbReference type="Proteomes" id="UP000183400">
    <property type="component" value="Unassembled WGS sequence"/>
</dbReference>
<evidence type="ECO:0000313" key="2">
    <source>
        <dbReference type="Proteomes" id="UP000183400"/>
    </source>
</evidence>
<dbReference type="OrthoDB" id="7864219at2"/>
<evidence type="ECO:0000313" key="1">
    <source>
        <dbReference type="EMBL" id="SDW28830.1"/>
    </source>
</evidence>
<gene>
    <name evidence="1" type="ORF">SAMN05444358_101417</name>
</gene>
<reference evidence="2" key="1">
    <citation type="submission" date="2016-10" db="EMBL/GenBank/DDBJ databases">
        <authorList>
            <person name="Varghese N."/>
            <person name="Submissions S."/>
        </authorList>
    </citation>
    <scope>NUCLEOTIDE SEQUENCE [LARGE SCALE GENOMIC DNA]</scope>
    <source>
        <strain evidence="2">DSM 27839</strain>
    </source>
</reference>
<organism evidence="1 2">
    <name type="scientific">Ruegeria halocynthiae</name>
    <dbReference type="NCBI Taxonomy" id="985054"/>
    <lineage>
        <taxon>Bacteria</taxon>
        <taxon>Pseudomonadati</taxon>
        <taxon>Pseudomonadota</taxon>
        <taxon>Alphaproteobacteria</taxon>
        <taxon>Rhodobacterales</taxon>
        <taxon>Roseobacteraceae</taxon>
        <taxon>Ruegeria</taxon>
    </lineage>
</organism>
<sequence>MEIRGRDPATECYRVEIDIDNRIVRALVPERLSADMHLIGARPSHQTAYVWMAENKDKIEAAIAKLARGTGRPRAPFDQITLIEER</sequence>
<dbReference type="AlphaFoldDB" id="A0A1H2SB78"/>
<proteinExistence type="predicted"/>
<keyword evidence="2" id="KW-1185">Reference proteome</keyword>
<dbReference type="EMBL" id="FNNP01000001">
    <property type="protein sequence ID" value="SDW28830.1"/>
    <property type="molecule type" value="Genomic_DNA"/>
</dbReference>
<dbReference type="RefSeq" id="WP_074734070.1">
    <property type="nucleotide sequence ID" value="NZ_FNNP01000001.1"/>
</dbReference>
<name>A0A1H2SB78_9RHOB</name>
<dbReference type="STRING" id="985054.SAMN05444358_101417"/>
<protein>
    <submittedName>
        <fullName evidence="1">Uncharacterized protein</fullName>
    </submittedName>
</protein>